<dbReference type="PROSITE" id="PS50865">
    <property type="entry name" value="ZF_MYND_2"/>
    <property type="match status" value="1"/>
</dbReference>
<keyword evidence="2 4" id="KW-0863">Zinc-finger</keyword>
<feature type="domain" description="MYND-type" evidence="5">
    <location>
        <begin position="847"/>
        <end position="887"/>
    </location>
</feature>
<dbReference type="PANTHER" id="PTHR43628:SF1">
    <property type="entry name" value="CHITIN SYNTHASE REGULATORY FACTOR 2-RELATED"/>
    <property type="match status" value="1"/>
</dbReference>
<dbReference type="InterPro" id="IPR002893">
    <property type="entry name" value="Znf_MYND"/>
</dbReference>
<evidence type="ECO:0000256" key="4">
    <source>
        <dbReference type="PROSITE-ProRule" id="PRU00134"/>
    </source>
</evidence>
<dbReference type="PROSITE" id="PS01360">
    <property type="entry name" value="ZF_MYND_1"/>
    <property type="match status" value="1"/>
</dbReference>
<keyword evidence="1" id="KW-0479">Metal-binding</keyword>
<sequence>MGAEGIFEIPRQQKDETKEPEIMQFKSSQKLIDANQENLPKVESKEIKSLFEKLKENANTLFKEEKYNEAIKVYTEVLELPDLSPENRATIYSNRSASYLLLRNSLNSAKIDAEKAIKLWPSWWKGYYRLARVYVFQQKFNEAEYSLDQARALNSESKLVRDELYGVRCNQFSKTFRDDHVSVEDFCKRYHLSEEELKDPEKLAQRLPESLVNLVKGYQYGYGIFVQKDYKKAVEFFAKSANMENTRAMVESGKLYLNGGFGLKQNFIESIKWFLKAATLNQTDNMSISEAQHILGVLYTFGVCVNKDYQKAAKFYEKAVLNGYTKSANNIAKIFAQGLGVQKSYIKAFYHFKFGAEGGDTGAMVNLARAYFFAEGTELKETTQEYINEGIKWLQIAAAKGDQRAFEELRNFPHLTPADVVMIKLRVVMIEQKDVKCYPLDFEQFGEYVEEAAKKGSLTAQNHMEIWKNLDDAMEAFKKNDPEKLVKSLAKAIRLNHKIIEIPDFYKQILEERIKTHPNDLDSIICYIRMHTNHKKWSEHILQASAQFPDDEYLALVAAYFLFNYKNDTNAALNHIENVLKNHPEFEHLLYCKIRILNADDVKSDAFIKSVDAFLATVPEDNPRIPGCHYLKAGYYEVVNDKQKMIESFEAGLAAEKKQLPCFLPYQFEGVGVLEMRYLQEIVVEKKVYQQERKKIDPKRKYLISENRKHFKSHADENGSPSKPLEEHYTNKDDWSTLKNITLKDMDSSEDKVYKNCILEAKIIDWGVFESCIHTVIEDENGDVQRFSIRNDDIKNFIKQPMKVFRPNVKISIASPFLSVTESGKEAILAFGYDFVKFDTSMIENFCHVCGKEAKSLLSCSACKMALYCSKECEELDRTDFKHKEICENLKMFKTETVKKSECSVI</sequence>
<dbReference type="Proteomes" id="UP000887578">
    <property type="component" value="Unplaced"/>
</dbReference>
<dbReference type="SMART" id="SM00671">
    <property type="entry name" value="SEL1"/>
    <property type="match status" value="5"/>
</dbReference>
<accession>A0A914PVE5</accession>
<dbReference type="SUPFAM" id="SSF81901">
    <property type="entry name" value="HCP-like"/>
    <property type="match status" value="1"/>
</dbReference>
<dbReference type="AlphaFoldDB" id="A0A914PVE5"/>
<proteinExistence type="predicted"/>
<dbReference type="WBParaSite" id="PDA_v2.g22259.t1">
    <property type="protein sequence ID" value="PDA_v2.g22259.t1"/>
    <property type="gene ID" value="PDA_v2.g22259"/>
</dbReference>
<dbReference type="Gene3D" id="1.25.40.10">
    <property type="entry name" value="Tetratricopeptide repeat domain"/>
    <property type="match status" value="4"/>
</dbReference>
<dbReference type="InterPro" id="IPR011990">
    <property type="entry name" value="TPR-like_helical_dom_sf"/>
</dbReference>
<evidence type="ECO:0000313" key="7">
    <source>
        <dbReference type="WBParaSite" id="PDA_v2.g22259.t1"/>
    </source>
</evidence>
<reference evidence="7" key="1">
    <citation type="submission" date="2022-11" db="UniProtKB">
        <authorList>
            <consortium name="WormBaseParasite"/>
        </authorList>
    </citation>
    <scope>IDENTIFICATION</scope>
</reference>
<dbReference type="GO" id="GO:0008270">
    <property type="term" value="F:zinc ion binding"/>
    <property type="evidence" value="ECO:0007669"/>
    <property type="project" value="UniProtKB-KW"/>
</dbReference>
<dbReference type="Gene3D" id="6.10.140.2220">
    <property type="match status" value="1"/>
</dbReference>
<dbReference type="InterPro" id="IPR019734">
    <property type="entry name" value="TPR_rpt"/>
</dbReference>
<dbReference type="Pfam" id="PF01753">
    <property type="entry name" value="zf-MYND"/>
    <property type="match status" value="1"/>
</dbReference>
<dbReference type="PANTHER" id="PTHR43628">
    <property type="entry name" value="ACTIVATOR OF C KINASE PROTEIN 1-RELATED"/>
    <property type="match status" value="1"/>
</dbReference>
<evidence type="ECO:0000256" key="2">
    <source>
        <dbReference type="ARBA" id="ARBA00022771"/>
    </source>
</evidence>
<keyword evidence="6" id="KW-1185">Reference proteome</keyword>
<evidence type="ECO:0000259" key="5">
    <source>
        <dbReference type="PROSITE" id="PS50865"/>
    </source>
</evidence>
<protein>
    <submittedName>
        <fullName evidence="7">MYND-type domain-containing protein</fullName>
    </submittedName>
</protein>
<name>A0A914PVE5_9BILA</name>
<dbReference type="SUPFAM" id="SSF144232">
    <property type="entry name" value="HIT/MYND zinc finger-like"/>
    <property type="match status" value="1"/>
</dbReference>
<dbReference type="SMART" id="SM00028">
    <property type="entry name" value="TPR"/>
    <property type="match status" value="4"/>
</dbReference>
<dbReference type="InterPro" id="IPR006597">
    <property type="entry name" value="Sel1-like"/>
</dbReference>
<evidence type="ECO:0000256" key="1">
    <source>
        <dbReference type="ARBA" id="ARBA00022723"/>
    </source>
</evidence>
<evidence type="ECO:0000256" key="3">
    <source>
        <dbReference type="ARBA" id="ARBA00022833"/>
    </source>
</evidence>
<keyword evidence="3" id="KW-0862">Zinc</keyword>
<dbReference type="InterPro" id="IPR052945">
    <property type="entry name" value="Mitotic_Regulator"/>
</dbReference>
<dbReference type="SUPFAM" id="SSF48452">
    <property type="entry name" value="TPR-like"/>
    <property type="match status" value="1"/>
</dbReference>
<organism evidence="6 7">
    <name type="scientific">Panagrolaimus davidi</name>
    <dbReference type="NCBI Taxonomy" id="227884"/>
    <lineage>
        <taxon>Eukaryota</taxon>
        <taxon>Metazoa</taxon>
        <taxon>Ecdysozoa</taxon>
        <taxon>Nematoda</taxon>
        <taxon>Chromadorea</taxon>
        <taxon>Rhabditida</taxon>
        <taxon>Tylenchina</taxon>
        <taxon>Panagrolaimomorpha</taxon>
        <taxon>Panagrolaimoidea</taxon>
        <taxon>Panagrolaimidae</taxon>
        <taxon>Panagrolaimus</taxon>
    </lineage>
</organism>
<dbReference type="Pfam" id="PF08238">
    <property type="entry name" value="Sel1"/>
    <property type="match status" value="5"/>
</dbReference>
<evidence type="ECO:0000313" key="6">
    <source>
        <dbReference type="Proteomes" id="UP000887578"/>
    </source>
</evidence>